<evidence type="ECO:0000313" key="1">
    <source>
        <dbReference type="EMBL" id="KAK7381694.1"/>
    </source>
</evidence>
<keyword evidence="2" id="KW-1185">Reference proteome</keyword>
<proteinExistence type="predicted"/>
<dbReference type="EMBL" id="JAYMYR010000001">
    <property type="protein sequence ID" value="KAK7381694.1"/>
    <property type="molecule type" value="Genomic_DNA"/>
</dbReference>
<name>A0AAN9RQQ6_PHACN</name>
<gene>
    <name evidence="1" type="ORF">VNO80_00241</name>
</gene>
<protein>
    <submittedName>
        <fullName evidence="1">Uncharacterized protein</fullName>
    </submittedName>
</protein>
<evidence type="ECO:0000313" key="2">
    <source>
        <dbReference type="Proteomes" id="UP001374584"/>
    </source>
</evidence>
<dbReference type="Proteomes" id="UP001374584">
    <property type="component" value="Unassembled WGS sequence"/>
</dbReference>
<accession>A0AAN9RQQ6</accession>
<comment type="caution">
    <text evidence="1">The sequence shown here is derived from an EMBL/GenBank/DDBJ whole genome shotgun (WGS) entry which is preliminary data.</text>
</comment>
<organism evidence="1 2">
    <name type="scientific">Phaseolus coccineus</name>
    <name type="common">Scarlet runner bean</name>
    <name type="synonym">Phaseolus multiflorus</name>
    <dbReference type="NCBI Taxonomy" id="3886"/>
    <lineage>
        <taxon>Eukaryota</taxon>
        <taxon>Viridiplantae</taxon>
        <taxon>Streptophyta</taxon>
        <taxon>Embryophyta</taxon>
        <taxon>Tracheophyta</taxon>
        <taxon>Spermatophyta</taxon>
        <taxon>Magnoliopsida</taxon>
        <taxon>eudicotyledons</taxon>
        <taxon>Gunneridae</taxon>
        <taxon>Pentapetalae</taxon>
        <taxon>rosids</taxon>
        <taxon>fabids</taxon>
        <taxon>Fabales</taxon>
        <taxon>Fabaceae</taxon>
        <taxon>Papilionoideae</taxon>
        <taxon>50 kb inversion clade</taxon>
        <taxon>NPAAA clade</taxon>
        <taxon>indigoferoid/millettioid clade</taxon>
        <taxon>Phaseoleae</taxon>
        <taxon>Phaseolus</taxon>
    </lineage>
</organism>
<dbReference type="AlphaFoldDB" id="A0AAN9RQQ6"/>
<reference evidence="1 2" key="1">
    <citation type="submission" date="2024-01" db="EMBL/GenBank/DDBJ databases">
        <title>The genomes of 5 underutilized Papilionoideae crops provide insights into root nodulation and disease resistanc.</title>
        <authorList>
            <person name="Jiang F."/>
        </authorList>
    </citation>
    <scope>NUCLEOTIDE SEQUENCE [LARGE SCALE GENOMIC DNA]</scope>
    <source>
        <strain evidence="1">JINMINGXINNONG_FW02</strain>
        <tissue evidence="1">Leaves</tissue>
    </source>
</reference>
<sequence>MSKRNVCLEDNKVCQVKWVGLKVLSLLCRSLSLLLFALSDLPVTITHYPFQFQSQLQMLSLHFLHCLLLLSFNFKPP</sequence>